<protein>
    <submittedName>
        <fullName evidence="1">Uncharacterized protein</fullName>
    </submittedName>
</protein>
<evidence type="ECO:0000313" key="1">
    <source>
        <dbReference type="EMBL" id="GBP76911.1"/>
    </source>
</evidence>
<comment type="caution">
    <text evidence="1">The sequence shown here is derived from an EMBL/GenBank/DDBJ whole genome shotgun (WGS) entry which is preliminary data.</text>
</comment>
<dbReference type="AlphaFoldDB" id="A0A4C1YKH6"/>
<accession>A0A4C1YKH6</accession>
<dbReference type="Proteomes" id="UP000299102">
    <property type="component" value="Unassembled WGS sequence"/>
</dbReference>
<keyword evidence="2" id="KW-1185">Reference proteome</keyword>
<evidence type="ECO:0000313" key="2">
    <source>
        <dbReference type="Proteomes" id="UP000299102"/>
    </source>
</evidence>
<name>A0A4C1YKH6_EUMVA</name>
<reference evidence="1 2" key="1">
    <citation type="journal article" date="2019" name="Commun. Biol.">
        <title>The bagworm genome reveals a unique fibroin gene that provides high tensile strength.</title>
        <authorList>
            <person name="Kono N."/>
            <person name="Nakamura H."/>
            <person name="Ohtoshi R."/>
            <person name="Tomita M."/>
            <person name="Numata K."/>
            <person name="Arakawa K."/>
        </authorList>
    </citation>
    <scope>NUCLEOTIDE SEQUENCE [LARGE SCALE GENOMIC DNA]</scope>
</reference>
<organism evidence="1 2">
    <name type="scientific">Eumeta variegata</name>
    <name type="common">Bagworm moth</name>
    <name type="synonym">Eumeta japonica</name>
    <dbReference type="NCBI Taxonomy" id="151549"/>
    <lineage>
        <taxon>Eukaryota</taxon>
        <taxon>Metazoa</taxon>
        <taxon>Ecdysozoa</taxon>
        <taxon>Arthropoda</taxon>
        <taxon>Hexapoda</taxon>
        <taxon>Insecta</taxon>
        <taxon>Pterygota</taxon>
        <taxon>Neoptera</taxon>
        <taxon>Endopterygota</taxon>
        <taxon>Lepidoptera</taxon>
        <taxon>Glossata</taxon>
        <taxon>Ditrysia</taxon>
        <taxon>Tineoidea</taxon>
        <taxon>Psychidae</taxon>
        <taxon>Oiketicinae</taxon>
        <taxon>Eumeta</taxon>
    </lineage>
</organism>
<dbReference type="EMBL" id="BGZK01001309">
    <property type="protein sequence ID" value="GBP76911.1"/>
    <property type="molecule type" value="Genomic_DNA"/>
</dbReference>
<proteinExistence type="predicted"/>
<sequence>MTDSKYRLDGSLTRAAIVCRPERCISEDYCDISENWTYARFGLCYGQAARSGRCQRVESAEIDVGWTAIVHFLHQSSRVLIAFVWRCDKTLERVSSVYSVVSSVNSASSFLGCRRTSFVLYKEYKIRKDSGFDLSGCRVRSLNVESKVSALEKIS</sequence>
<gene>
    <name evidence="1" type="ORF">EVAR_52599_1</name>
</gene>